<dbReference type="GO" id="GO:0052757">
    <property type="term" value="F:chondroitin hydrolase activity"/>
    <property type="evidence" value="ECO:0007669"/>
    <property type="project" value="TreeGrafter"/>
</dbReference>
<dbReference type="Gene3D" id="1.50.10.10">
    <property type="match status" value="1"/>
</dbReference>
<proteinExistence type="inferred from homology"/>
<evidence type="ECO:0000256" key="2">
    <source>
        <dbReference type="ARBA" id="ARBA00038358"/>
    </source>
</evidence>
<dbReference type="RefSeq" id="WP_166642820.1">
    <property type="nucleotide sequence ID" value="NZ_SNWI01000001.1"/>
</dbReference>
<feature type="binding site" evidence="4">
    <location>
        <position position="115"/>
    </location>
    <ligand>
        <name>substrate</name>
    </ligand>
</feature>
<reference evidence="6 7" key="1">
    <citation type="submission" date="2019-03" db="EMBL/GenBank/DDBJ databases">
        <title>Freshwater and sediment microbial communities from various areas in North America, analyzing microbe dynamics in response to fracking.</title>
        <authorList>
            <person name="Lamendella R."/>
        </authorList>
    </citation>
    <scope>NUCLEOTIDE SEQUENCE [LARGE SCALE GENOMIC DNA]</scope>
    <source>
        <strain evidence="6 7">114D</strain>
    </source>
</reference>
<name>A0A4R6HBE2_9BACT</name>
<gene>
    <name evidence="6" type="ORF">DET52_1011084</name>
</gene>
<dbReference type="InterPro" id="IPR008928">
    <property type="entry name" value="6-hairpin_glycosidase_sf"/>
</dbReference>
<evidence type="ECO:0000256" key="4">
    <source>
        <dbReference type="PIRSR" id="PIRSR610905-2"/>
    </source>
</evidence>
<dbReference type="InterPro" id="IPR010905">
    <property type="entry name" value="Glyco_hydro_88"/>
</dbReference>
<protein>
    <submittedName>
        <fullName evidence="6">Glycosyl hydrolase family 88</fullName>
    </submittedName>
</protein>
<evidence type="ECO:0000313" key="7">
    <source>
        <dbReference type="Proteomes" id="UP000294848"/>
    </source>
</evidence>
<organism evidence="6 7">
    <name type="scientific">Sunxiuqinia elliptica</name>
    <dbReference type="NCBI Taxonomy" id="655355"/>
    <lineage>
        <taxon>Bacteria</taxon>
        <taxon>Pseudomonadati</taxon>
        <taxon>Bacteroidota</taxon>
        <taxon>Bacteroidia</taxon>
        <taxon>Marinilabiliales</taxon>
        <taxon>Prolixibacteraceae</taxon>
        <taxon>Sunxiuqinia</taxon>
    </lineage>
</organism>
<dbReference type="InterPro" id="IPR012341">
    <property type="entry name" value="6hp_glycosidase-like_sf"/>
</dbReference>
<feature type="binding site" evidence="4">
    <location>
        <position position="235"/>
    </location>
    <ligand>
        <name>substrate</name>
    </ligand>
</feature>
<feature type="binding site" evidence="4">
    <location>
        <position position="247"/>
    </location>
    <ligand>
        <name>substrate</name>
    </ligand>
</feature>
<feature type="chain" id="PRO_5020430478" evidence="5">
    <location>
        <begin position="20"/>
        <end position="398"/>
    </location>
</feature>
<keyword evidence="1 6" id="KW-0378">Hydrolase</keyword>
<comment type="caution">
    <text evidence="6">The sequence shown here is derived from an EMBL/GenBank/DDBJ whole genome shotgun (WGS) entry which is preliminary data.</text>
</comment>
<evidence type="ECO:0000256" key="3">
    <source>
        <dbReference type="PIRSR" id="PIRSR610905-1"/>
    </source>
</evidence>
<dbReference type="SUPFAM" id="SSF48208">
    <property type="entry name" value="Six-hairpin glycosidases"/>
    <property type="match status" value="1"/>
</dbReference>
<feature type="binding site" evidence="4">
    <location>
        <position position="175"/>
    </location>
    <ligand>
        <name>substrate</name>
    </ligand>
</feature>
<sequence length="398" mass="45398">MKAFFIALCMSFIGFSSMAKGESMKDVINRSIDQAVVQSKAMVNALSSQKDRLPKSINPQTGELVTSDSRWWCSGFFPGTLWYLYELSNDEQLREAAEEFTARVEREKFTTNNHDVGFMLYCSFGNGLRLTQNKAYEEVLLTGSKSLSTRYNPEIGLIKSWDSNPAKWQFPVIIDNMMNLELLLWASKYSGDSTFYKLSVSHADKTIEHHYRPDYSCYHVVSYDTITGEPHVKQTHQGASDESIWSRGQVWGLYGYSMMYRETGLERYLIMAKNIAALLIHHPNLPEDKIPYWDYLASEIPDEPRDASAGALMASALIELSGYVDKKLKKEYLSIAEQQLRTLASPEYLAKEGTNGNFVLKHSVGSKPHNSEVDVPLTYADYYFMEALLRYKKNVLKN</sequence>
<comment type="similarity">
    <text evidence="2">Belongs to the glycosyl hydrolase 88 family.</text>
</comment>
<dbReference type="AlphaFoldDB" id="A0A4R6HBE2"/>
<evidence type="ECO:0000313" key="6">
    <source>
        <dbReference type="EMBL" id="TDO05720.1"/>
    </source>
</evidence>
<feature type="binding site" evidence="4">
    <location>
        <position position="366"/>
    </location>
    <ligand>
        <name>substrate</name>
    </ligand>
</feature>
<feature type="active site" description="Nucleophile" evidence="3">
    <location>
        <position position="115"/>
    </location>
</feature>
<dbReference type="PANTHER" id="PTHR36845">
    <property type="entry name" value="HYDROLASE, PUTATIVE (AFU_ORTHOLOGUE AFUA_7G05090)-RELATED"/>
    <property type="match status" value="1"/>
</dbReference>
<evidence type="ECO:0000256" key="5">
    <source>
        <dbReference type="SAM" id="SignalP"/>
    </source>
</evidence>
<feature type="binding site" evidence="4">
    <location>
        <position position="251"/>
    </location>
    <ligand>
        <name>substrate</name>
    </ligand>
</feature>
<keyword evidence="5" id="KW-0732">Signal</keyword>
<feature type="signal peptide" evidence="5">
    <location>
        <begin position="1"/>
        <end position="19"/>
    </location>
</feature>
<evidence type="ECO:0000256" key="1">
    <source>
        <dbReference type="ARBA" id="ARBA00022801"/>
    </source>
</evidence>
<dbReference type="PANTHER" id="PTHR36845:SF1">
    <property type="entry name" value="HYDROLASE, PUTATIVE (AFU_ORTHOLOGUE AFUA_7G05090)-RELATED"/>
    <property type="match status" value="1"/>
</dbReference>
<feature type="active site" description="Proton donor" evidence="3">
    <location>
        <position position="175"/>
    </location>
</feature>
<dbReference type="InterPro" id="IPR052369">
    <property type="entry name" value="UG_Glycosaminoglycan_Hydrolase"/>
</dbReference>
<dbReference type="Proteomes" id="UP000294848">
    <property type="component" value="Unassembled WGS sequence"/>
</dbReference>
<dbReference type="Pfam" id="PF07470">
    <property type="entry name" value="Glyco_hydro_88"/>
    <property type="match status" value="1"/>
</dbReference>
<dbReference type="GO" id="GO:0000272">
    <property type="term" value="P:polysaccharide catabolic process"/>
    <property type="evidence" value="ECO:0007669"/>
    <property type="project" value="TreeGrafter"/>
</dbReference>
<dbReference type="EMBL" id="SNWI01000001">
    <property type="protein sequence ID" value="TDO05720.1"/>
    <property type="molecule type" value="Genomic_DNA"/>
</dbReference>
<accession>A0A4R6HBE2</accession>